<protein>
    <submittedName>
        <fullName evidence="1">Uncharacterized protein</fullName>
    </submittedName>
</protein>
<dbReference type="AlphaFoldDB" id="A0A165BPR9"/>
<gene>
    <name evidence="1" type="ORF">EXIGLDRAFT_731949</name>
</gene>
<proteinExistence type="predicted"/>
<organism evidence="1 2">
    <name type="scientific">Exidia glandulosa HHB12029</name>
    <dbReference type="NCBI Taxonomy" id="1314781"/>
    <lineage>
        <taxon>Eukaryota</taxon>
        <taxon>Fungi</taxon>
        <taxon>Dikarya</taxon>
        <taxon>Basidiomycota</taxon>
        <taxon>Agaricomycotina</taxon>
        <taxon>Agaricomycetes</taxon>
        <taxon>Auriculariales</taxon>
        <taxon>Exidiaceae</taxon>
        <taxon>Exidia</taxon>
    </lineage>
</organism>
<name>A0A165BPR9_EXIGL</name>
<dbReference type="EMBL" id="KV426426">
    <property type="protein sequence ID" value="KZV81028.1"/>
    <property type="molecule type" value="Genomic_DNA"/>
</dbReference>
<sequence length="267" mass="30646">MVLWFRLPDELVDAILVHAFIDSLQASRRWAASLLLISKSAQRWLAPRLYHTLRLTYTNAPAFIRLVEESHPSLLLLHTLIFDCGPESRTCLQEARTDILAQADITRYSGPRYIFAMLALCEVHPGFAPTHIRVDKVNMAFLLRHELSSAFSRLTHLYIEFLLPPLARPWPPQTENWYMPPTLRVVILRSSGLGMVQSVYQIICRDLAWFFTEDLERLTVIVPPMPGDAHQSRGRALLPAWAEERRETRLYLTHDAASTFDIDDNSG</sequence>
<evidence type="ECO:0000313" key="2">
    <source>
        <dbReference type="Proteomes" id="UP000077266"/>
    </source>
</evidence>
<dbReference type="InParanoid" id="A0A165BPR9"/>
<keyword evidence="2" id="KW-1185">Reference proteome</keyword>
<dbReference type="Proteomes" id="UP000077266">
    <property type="component" value="Unassembled WGS sequence"/>
</dbReference>
<accession>A0A165BPR9</accession>
<evidence type="ECO:0000313" key="1">
    <source>
        <dbReference type="EMBL" id="KZV81028.1"/>
    </source>
</evidence>
<reference evidence="1 2" key="1">
    <citation type="journal article" date="2016" name="Mol. Biol. Evol.">
        <title>Comparative Genomics of Early-Diverging Mushroom-Forming Fungi Provides Insights into the Origins of Lignocellulose Decay Capabilities.</title>
        <authorList>
            <person name="Nagy L.G."/>
            <person name="Riley R."/>
            <person name="Tritt A."/>
            <person name="Adam C."/>
            <person name="Daum C."/>
            <person name="Floudas D."/>
            <person name="Sun H."/>
            <person name="Yadav J.S."/>
            <person name="Pangilinan J."/>
            <person name="Larsson K.H."/>
            <person name="Matsuura K."/>
            <person name="Barry K."/>
            <person name="Labutti K."/>
            <person name="Kuo R."/>
            <person name="Ohm R.A."/>
            <person name="Bhattacharya S.S."/>
            <person name="Shirouzu T."/>
            <person name="Yoshinaga Y."/>
            <person name="Martin F.M."/>
            <person name="Grigoriev I.V."/>
            <person name="Hibbett D.S."/>
        </authorList>
    </citation>
    <scope>NUCLEOTIDE SEQUENCE [LARGE SCALE GENOMIC DNA]</scope>
    <source>
        <strain evidence="1 2">HHB12029</strain>
    </source>
</reference>